<comment type="caution">
    <text evidence="4">The sequence shown here is derived from an EMBL/GenBank/DDBJ whole genome shotgun (WGS) entry which is preliminary data.</text>
</comment>
<organism evidence="4 5">
    <name type="scientific">Demequina sediminis</name>
    <dbReference type="NCBI Taxonomy" id="1930058"/>
    <lineage>
        <taxon>Bacteria</taxon>
        <taxon>Bacillati</taxon>
        <taxon>Actinomycetota</taxon>
        <taxon>Actinomycetes</taxon>
        <taxon>Micrococcales</taxon>
        <taxon>Demequinaceae</taxon>
        <taxon>Demequina</taxon>
    </lineage>
</organism>
<reference evidence="4 5" key="1">
    <citation type="submission" date="2024-02" db="EMBL/GenBank/DDBJ databases">
        <title>Lysinimicrobium sediminis NBRC 112286.</title>
        <authorList>
            <person name="Ichikawa N."/>
            <person name="Katano-Makiyama Y."/>
            <person name="Hidaka K."/>
        </authorList>
    </citation>
    <scope>NUCLEOTIDE SEQUENCE [LARGE SCALE GENOMIC DNA]</scope>
    <source>
        <strain evidence="4 5">NBRC 112286</strain>
    </source>
</reference>
<dbReference type="Pfam" id="PF00293">
    <property type="entry name" value="NUDIX"/>
    <property type="match status" value="1"/>
</dbReference>
<keyword evidence="2" id="KW-0378">Hydrolase</keyword>
<protein>
    <recommendedName>
        <fullName evidence="3">Nudix hydrolase domain-containing protein</fullName>
    </recommendedName>
</protein>
<proteinExistence type="predicted"/>
<dbReference type="InterPro" id="IPR000086">
    <property type="entry name" value="NUDIX_hydrolase_dom"/>
</dbReference>
<keyword evidence="5" id="KW-1185">Reference proteome</keyword>
<evidence type="ECO:0000256" key="1">
    <source>
        <dbReference type="ARBA" id="ARBA00001946"/>
    </source>
</evidence>
<evidence type="ECO:0000259" key="3">
    <source>
        <dbReference type="PROSITE" id="PS51462"/>
    </source>
</evidence>
<dbReference type="PANTHER" id="PTHR43046">
    <property type="entry name" value="GDP-MANNOSE MANNOSYL HYDROLASE"/>
    <property type="match status" value="1"/>
</dbReference>
<evidence type="ECO:0000313" key="5">
    <source>
        <dbReference type="Proteomes" id="UP001426770"/>
    </source>
</evidence>
<sequence length="161" mass="17352">MATPDFILDLRSKIGTDLLWLPGVTAVVLRPAPEGGSREVLLVRRADNGAWTPVTGIIDPGEEPAQAGARECLEEADVVAVAEALVWVHALPPMTYANGDRSQYLDLTFRFRYVSGDPFPADGENTEAAWFPLDSLPPMSEEMSARVRAAVEPGDVASFVA</sequence>
<dbReference type="PANTHER" id="PTHR43046:SF16">
    <property type="entry name" value="ADP-RIBOSE PYROPHOSPHATASE YJHB-RELATED"/>
    <property type="match status" value="1"/>
</dbReference>
<dbReference type="CDD" id="cd18879">
    <property type="entry name" value="NUDIX_Hydrolase"/>
    <property type="match status" value="1"/>
</dbReference>
<dbReference type="EMBL" id="BAABRR010000018">
    <property type="protein sequence ID" value="GAA5520019.1"/>
    <property type="molecule type" value="Genomic_DNA"/>
</dbReference>
<name>A0ABP9WK89_9MICO</name>
<dbReference type="Gene3D" id="3.90.79.10">
    <property type="entry name" value="Nucleoside Triphosphate Pyrophosphohydrolase"/>
    <property type="match status" value="1"/>
</dbReference>
<evidence type="ECO:0000256" key="2">
    <source>
        <dbReference type="ARBA" id="ARBA00022801"/>
    </source>
</evidence>
<comment type="cofactor">
    <cofactor evidence="1">
        <name>Mg(2+)</name>
        <dbReference type="ChEBI" id="CHEBI:18420"/>
    </cofactor>
</comment>
<dbReference type="SUPFAM" id="SSF55811">
    <property type="entry name" value="Nudix"/>
    <property type="match status" value="1"/>
</dbReference>
<dbReference type="Proteomes" id="UP001426770">
    <property type="component" value="Unassembled WGS sequence"/>
</dbReference>
<evidence type="ECO:0000313" key="4">
    <source>
        <dbReference type="EMBL" id="GAA5520019.1"/>
    </source>
</evidence>
<feature type="domain" description="Nudix hydrolase" evidence="3">
    <location>
        <begin position="19"/>
        <end position="161"/>
    </location>
</feature>
<gene>
    <name evidence="4" type="ORF">Lsed01_02480</name>
</gene>
<accession>A0ABP9WK89</accession>
<dbReference type="InterPro" id="IPR015797">
    <property type="entry name" value="NUDIX_hydrolase-like_dom_sf"/>
</dbReference>
<dbReference type="PROSITE" id="PS51462">
    <property type="entry name" value="NUDIX"/>
    <property type="match status" value="1"/>
</dbReference>
<dbReference type="RefSeq" id="WP_345380374.1">
    <property type="nucleotide sequence ID" value="NZ_BAABRR010000018.1"/>
</dbReference>